<evidence type="ECO:0000256" key="1">
    <source>
        <dbReference type="SAM" id="MobiDB-lite"/>
    </source>
</evidence>
<name>A0AAV5GFD7_9BASI</name>
<accession>A0AAV5GFD7</accession>
<gene>
    <name evidence="3" type="ORF">Rhopal_001311-T1</name>
</gene>
<dbReference type="Pfam" id="PF25534">
    <property type="entry name" value="DUF7918"/>
    <property type="match status" value="1"/>
</dbReference>
<reference evidence="3 4" key="1">
    <citation type="submission" date="2021-12" db="EMBL/GenBank/DDBJ databases">
        <title>High titer production of polyol ester of fatty acids by Rhodotorula paludigena BS15 towards product separation-free biomass refinery.</title>
        <authorList>
            <person name="Mano J."/>
            <person name="Ono H."/>
            <person name="Tanaka T."/>
            <person name="Naito K."/>
            <person name="Sushida H."/>
            <person name="Ike M."/>
            <person name="Tokuyasu K."/>
            <person name="Kitaoka M."/>
        </authorList>
    </citation>
    <scope>NUCLEOTIDE SEQUENCE [LARGE SCALE GENOMIC DNA]</scope>
    <source>
        <strain evidence="3 4">BS15</strain>
    </source>
</reference>
<evidence type="ECO:0000313" key="3">
    <source>
        <dbReference type="EMBL" id="GJN88346.1"/>
    </source>
</evidence>
<dbReference type="AlphaFoldDB" id="A0AAV5GFD7"/>
<evidence type="ECO:0000259" key="2">
    <source>
        <dbReference type="Pfam" id="PF25534"/>
    </source>
</evidence>
<protein>
    <recommendedName>
        <fullName evidence="2">DUF7918 domain-containing protein</fullName>
    </recommendedName>
</protein>
<dbReference type="PANTHER" id="PTHR36223">
    <property type="entry name" value="BETA-LACTAMASE-TYPE TRANSPEPTIDASE FOLD DOMAIN CONTAINING PROTEIN"/>
    <property type="match status" value="1"/>
</dbReference>
<evidence type="ECO:0000313" key="4">
    <source>
        <dbReference type="Proteomes" id="UP001342314"/>
    </source>
</evidence>
<sequence length="315" mass="34154">MPGFELPDEKHRLSFPGIEDVHAWVTVDGKPLEVYGRTAQNGKAVGHIEATEGAHFEVFAADLRKSINAPHVRRLYLDGQRSLMTAPQTTIRPFLFGRVQLTDKDDEACNDETVIKGLGSITMKYIRVQNVRKATTGHHFTPAKTPTVHERAKKAQLSHQPSAKPTAKPASPPPAGTGHSRQRSSTSSSLAPQGPASPAPRASTSGNADDGSNGTSQLAALEAELESLRRQERIASLQRQIDQLKSSTAASPSTSQRRIKPELSADGSDEPDPKRVKLERERDVLAAKVKSEPRAKDKGKGKAQKPDTIFLSDSD</sequence>
<dbReference type="PANTHER" id="PTHR36223:SF1">
    <property type="entry name" value="TRANSCRIPTION ELONGATION FACTOR EAF N-TERMINAL DOMAIN-CONTAINING PROTEIN"/>
    <property type="match status" value="1"/>
</dbReference>
<feature type="compositionally biased region" description="Polar residues" evidence="1">
    <location>
        <begin position="239"/>
        <end position="256"/>
    </location>
</feature>
<feature type="domain" description="DUF7918" evidence="2">
    <location>
        <begin position="78"/>
        <end position="173"/>
    </location>
</feature>
<feature type="region of interest" description="Disordered" evidence="1">
    <location>
        <begin position="136"/>
        <end position="215"/>
    </location>
</feature>
<feature type="compositionally biased region" description="Polar residues" evidence="1">
    <location>
        <begin position="202"/>
        <end position="215"/>
    </location>
</feature>
<dbReference type="InterPro" id="IPR057678">
    <property type="entry name" value="DUF7918"/>
</dbReference>
<proteinExistence type="predicted"/>
<feature type="region of interest" description="Disordered" evidence="1">
    <location>
        <begin position="239"/>
        <end position="315"/>
    </location>
</feature>
<feature type="compositionally biased region" description="Basic and acidic residues" evidence="1">
    <location>
        <begin position="271"/>
        <end position="300"/>
    </location>
</feature>
<keyword evidence="4" id="KW-1185">Reference proteome</keyword>
<organism evidence="3 4">
    <name type="scientific">Rhodotorula paludigena</name>
    <dbReference type="NCBI Taxonomy" id="86838"/>
    <lineage>
        <taxon>Eukaryota</taxon>
        <taxon>Fungi</taxon>
        <taxon>Dikarya</taxon>
        <taxon>Basidiomycota</taxon>
        <taxon>Pucciniomycotina</taxon>
        <taxon>Microbotryomycetes</taxon>
        <taxon>Sporidiobolales</taxon>
        <taxon>Sporidiobolaceae</taxon>
        <taxon>Rhodotorula</taxon>
    </lineage>
</organism>
<comment type="caution">
    <text evidence="3">The sequence shown here is derived from an EMBL/GenBank/DDBJ whole genome shotgun (WGS) entry which is preliminary data.</text>
</comment>
<dbReference type="Proteomes" id="UP001342314">
    <property type="component" value="Unassembled WGS sequence"/>
</dbReference>
<dbReference type="EMBL" id="BQKY01000003">
    <property type="protein sequence ID" value="GJN88346.1"/>
    <property type="molecule type" value="Genomic_DNA"/>
</dbReference>